<dbReference type="STRING" id="1195246.AGRI_13341"/>
<dbReference type="AlphaFoldDB" id="I9DQA8"/>
<protein>
    <recommendedName>
        <fullName evidence="4">Lipoprotein</fullName>
    </recommendedName>
</protein>
<dbReference type="PATRIC" id="fig|1195246.3.peg.2653"/>
<evidence type="ECO:0000256" key="1">
    <source>
        <dbReference type="SAM" id="SignalP"/>
    </source>
</evidence>
<sequence>MSGFINSLVAGSLLLSCASASADTASANDMIQLQHAAHVCNDEQEAKRLAANDHLREMAKALVEFKATKYCFIMQPSVLVKLLENHGGYVKFSHDNRVLFTFAEHLVSSTP</sequence>
<accession>I9DQA8</accession>
<dbReference type="eggNOG" id="ENOG50344VA">
    <property type="taxonomic scope" value="Bacteria"/>
</dbReference>
<comment type="caution">
    <text evidence="2">The sequence shown here is derived from an EMBL/GenBank/DDBJ whole genome shotgun (WGS) entry which is preliminary data.</text>
</comment>
<name>I9DQA8_9ALTE</name>
<dbReference type="EMBL" id="AKKU01000025">
    <property type="protein sequence ID" value="EIW88190.1"/>
    <property type="molecule type" value="Genomic_DNA"/>
</dbReference>
<evidence type="ECO:0000313" key="2">
    <source>
        <dbReference type="EMBL" id="EIW88190.1"/>
    </source>
</evidence>
<keyword evidence="3" id="KW-1185">Reference proteome</keyword>
<reference evidence="2 3" key="1">
    <citation type="journal article" date="2012" name="J. Bacteriol.">
        <title>Genome Sequence of Pectin-Degrading Alishewanella agri, Isolated from Landfill Soil.</title>
        <authorList>
            <person name="Kim J."/>
            <person name="Jung J."/>
            <person name="Sung J.S."/>
            <person name="Chun J."/>
            <person name="Park W."/>
        </authorList>
    </citation>
    <scope>NUCLEOTIDE SEQUENCE [LARGE SCALE GENOMIC DNA]</scope>
    <source>
        <strain evidence="2 3">BL06</strain>
    </source>
</reference>
<dbReference type="RefSeq" id="WP_008985447.1">
    <property type="nucleotide sequence ID" value="NZ_AKKU01000025.1"/>
</dbReference>
<feature type="chain" id="PRO_5003720294" description="Lipoprotein" evidence="1">
    <location>
        <begin position="23"/>
        <end position="111"/>
    </location>
</feature>
<feature type="signal peptide" evidence="1">
    <location>
        <begin position="1"/>
        <end position="22"/>
    </location>
</feature>
<evidence type="ECO:0008006" key="4">
    <source>
        <dbReference type="Google" id="ProtNLM"/>
    </source>
</evidence>
<gene>
    <name evidence="2" type="ORF">AGRI_13341</name>
</gene>
<keyword evidence="1" id="KW-0732">Signal</keyword>
<dbReference type="Proteomes" id="UP000035062">
    <property type="component" value="Unassembled WGS sequence"/>
</dbReference>
<evidence type="ECO:0000313" key="3">
    <source>
        <dbReference type="Proteomes" id="UP000035062"/>
    </source>
</evidence>
<proteinExistence type="predicted"/>
<organism evidence="2 3">
    <name type="scientific">Alishewanella agri BL06</name>
    <dbReference type="NCBI Taxonomy" id="1195246"/>
    <lineage>
        <taxon>Bacteria</taxon>
        <taxon>Pseudomonadati</taxon>
        <taxon>Pseudomonadota</taxon>
        <taxon>Gammaproteobacteria</taxon>
        <taxon>Alteromonadales</taxon>
        <taxon>Alteromonadaceae</taxon>
        <taxon>Alishewanella</taxon>
    </lineage>
</organism>